<dbReference type="RefSeq" id="WP_195901502.1">
    <property type="nucleotide sequence ID" value="NZ_JADOGI010000222.1"/>
</dbReference>
<reference evidence="7" key="1">
    <citation type="submission" date="2020-11" db="EMBL/GenBank/DDBJ databases">
        <title>Whole-genome analyses of Nonomuraea sp. K274.</title>
        <authorList>
            <person name="Veyisoglu A."/>
        </authorList>
    </citation>
    <scope>NUCLEOTIDE SEQUENCE</scope>
    <source>
        <strain evidence="7">K274</strain>
    </source>
</reference>
<dbReference type="PROSITE" id="PS50043">
    <property type="entry name" value="HTH_LUXR_2"/>
    <property type="match status" value="1"/>
</dbReference>
<keyword evidence="8" id="KW-1185">Reference proteome</keyword>
<comment type="caution">
    <text evidence="7">The sequence shown here is derived from an EMBL/GenBank/DDBJ whole genome shotgun (WGS) entry which is preliminary data.</text>
</comment>
<dbReference type="SMART" id="SM00421">
    <property type="entry name" value="HTH_LUXR"/>
    <property type="match status" value="1"/>
</dbReference>
<feature type="transmembrane region" description="Helical" evidence="5">
    <location>
        <begin position="37"/>
        <end position="54"/>
    </location>
</feature>
<feature type="transmembrane region" description="Helical" evidence="5">
    <location>
        <begin position="82"/>
        <end position="104"/>
    </location>
</feature>
<dbReference type="InterPro" id="IPR016032">
    <property type="entry name" value="Sig_transdc_resp-reg_C-effctor"/>
</dbReference>
<keyword evidence="5" id="KW-1133">Transmembrane helix</keyword>
<protein>
    <submittedName>
        <fullName evidence="7">Response regulator transcription factor</fullName>
    </submittedName>
</protein>
<proteinExistence type="predicted"/>
<dbReference type="InterPro" id="IPR036388">
    <property type="entry name" value="WH-like_DNA-bd_sf"/>
</dbReference>
<evidence type="ECO:0000256" key="1">
    <source>
        <dbReference type="ARBA" id="ARBA00023015"/>
    </source>
</evidence>
<dbReference type="PROSITE" id="PS00622">
    <property type="entry name" value="HTH_LUXR_1"/>
    <property type="match status" value="1"/>
</dbReference>
<name>A0A931AJ27_9ACTN</name>
<feature type="domain" description="HTH luxR-type" evidence="6">
    <location>
        <begin position="263"/>
        <end position="328"/>
    </location>
</feature>
<dbReference type="PRINTS" id="PR00038">
    <property type="entry name" value="HTHLUXR"/>
</dbReference>
<dbReference type="PANTHER" id="PTHR44688:SF16">
    <property type="entry name" value="DNA-BINDING TRANSCRIPTIONAL ACTIVATOR DEVR_DOSR"/>
    <property type="match status" value="1"/>
</dbReference>
<keyword evidence="5" id="KW-0812">Transmembrane</keyword>
<feature type="transmembrane region" description="Helical" evidence="5">
    <location>
        <begin position="116"/>
        <end position="136"/>
    </location>
</feature>
<evidence type="ECO:0000256" key="5">
    <source>
        <dbReference type="SAM" id="Phobius"/>
    </source>
</evidence>
<keyword evidence="5" id="KW-0472">Membrane</keyword>
<dbReference type="CDD" id="cd06170">
    <property type="entry name" value="LuxR_C_like"/>
    <property type="match status" value="1"/>
</dbReference>
<dbReference type="AlphaFoldDB" id="A0A931AJ27"/>
<sequence length="332" mass="34946">MRTKVDRELAWPVVGLATAALLGAVIGVTAIPSATPAIVVMTLAQLGVSALGLLTPRRSVLWTTAIAVVSLGSTLVDPQLAVLAYSGAIPWIPFAIAMGAQNLFRHAGDWLATTSGTAALALGSVGVVAVSIRAGVPPAPAVLSASVPFLIGVLIASVFHLRDARDDRVRRPELSVEVTETDDASLATPGTLDAARRALAIVALRSDELVASTGDASARRAAADLRDVARRALTGASANGHSVARIELHASEPPRDTHDRAPAVPPMPELPDREREILRLVATGASNAVIGRSLYLSEATVKQYVSRLMRRFERDNRTQLALMAAHWFDGPR</sequence>
<evidence type="ECO:0000256" key="4">
    <source>
        <dbReference type="SAM" id="MobiDB-lite"/>
    </source>
</evidence>
<evidence type="ECO:0000256" key="3">
    <source>
        <dbReference type="ARBA" id="ARBA00023163"/>
    </source>
</evidence>
<dbReference type="PANTHER" id="PTHR44688">
    <property type="entry name" value="DNA-BINDING TRANSCRIPTIONAL ACTIVATOR DEVR_DOSR"/>
    <property type="match status" value="1"/>
</dbReference>
<feature type="transmembrane region" description="Helical" evidence="5">
    <location>
        <begin position="142"/>
        <end position="161"/>
    </location>
</feature>
<organism evidence="7 8">
    <name type="scientific">Nonomuraea cypriaca</name>
    <dbReference type="NCBI Taxonomy" id="1187855"/>
    <lineage>
        <taxon>Bacteria</taxon>
        <taxon>Bacillati</taxon>
        <taxon>Actinomycetota</taxon>
        <taxon>Actinomycetes</taxon>
        <taxon>Streptosporangiales</taxon>
        <taxon>Streptosporangiaceae</taxon>
        <taxon>Nonomuraea</taxon>
    </lineage>
</organism>
<feature type="transmembrane region" description="Helical" evidence="5">
    <location>
        <begin position="9"/>
        <end position="31"/>
    </location>
</feature>
<accession>A0A931AJ27</accession>
<evidence type="ECO:0000256" key="2">
    <source>
        <dbReference type="ARBA" id="ARBA00023125"/>
    </source>
</evidence>
<gene>
    <name evidence="7" type="ORF">ITP53_44435</name>
</gene>
<feature type="transmembrane region" description="Helical" evidence="5">
    <location>
        <begin position="59"/>
        <end position="76"/>
    </location>
</feature>
<evidence type="ECO:0000313" key="7">
    <source>
        <dbReference type="EMBL" id="MBF8192615.1"/>
    </source>
</evidence>
<keyword evidence="3" id="KW-0804">Transcription</keyword>
<keyword evidence="1" id="KW-0805">Transcription regulation</keyword>
<dbReference type="GO" id="GO:0006355">
    <property type="term" value="P:regulation of DNA-templated transcription"/>
    <property type="evidence" value="ECO:0007669"/>
    <property type="project" value="InterPro"/>
</dbReference>
<dbReference type="EMBL" id="JADOGI010000222">
    <property type="protein sequence ID" value="MBF8192615.1"/>
    <property type="molecule type" value="Genomic_DNA"/>
</dbReference>
<feature type="region of interest" description="Disordered" evidence="4">
    <location>
        <begin position="250"/>
        <end position="269"/>
    </location>
</feature>
<dbReference type="Proteomes" id="UP000605361">
    <property type="component" value="Unassembled WGS sequence"/>
</dbReference>
<dbReference type="SUPFAM" id="SSF46894">
    <property type="entry name" value="C-terminal effector domain of the bipartite response regulators"/>
    <property type="match status" value="1"/>
</dbReference>
<keyword evidence="2" id="KW-0238">DNA-binding</keyword>
<dbReference type="GO" id="GO:0003677">
    <property type="term" value="F:DNA binding"/>
    <property type="evidence" value="ECO:0007669"/>
    <property type="project" value="UniProtKB-KW"/>
</dbReference>
<evidence type="ECO:0000313" key="8">
    <source>
        <dbReference type="Proteomes" id="UP000605361"/>
    </source>
</evidence>
<dbReference type="Pfam" id="PF00196">
    <property type="entry name" value="GerE"/>
    <property type="match status" value="1"/>
</dbReference>
<feature type="compositionally biased region" description="Basic and acidic residues" evidence="4">
    <location>
        <begin position="250"/>
        <end position="261"/>
    </location>
</feature>
<dbReference type="InterPro" id="IPR000792">
    <property type="entry name" value="Tscrpt_reg_LuxR_C"/>
</dbReference>
<dbReference type="Gene3D" id="1.10.10.10">
    <property type="entry name" value="Winged helix-like DNA-binding domain superfamily/Winged helix DNA-binding domain"/>
    <property type="match status" value="1"/>
</dbReference>
<evidence type="ECO:0000259" key="6">
    <source>
        <dbReference type="PROSITE" id="PS50043"/>
    </source>
</evidence>